<sequence length="186" mass="20943">MSKKPGKNPVRNNKHGRDLQQRLARVSDDPLASITNARFTITIPRHGKSAVLIGRNALQAVVNAKRAENEEAIRETVALTTRELSNEEQRIMTSSTGIRAQDETSYVKEDVWLTALISRAPLNSYYHSAWRPSSITSSIALSGIYPLFALSKDWSTTTQRNTPPSKELDKLLYRKRWWYDAGVMAG</sequence>
<proteinExistence type="predicted"/>
<dbReference type="EMBL" id="MU118123">
    <property type="protein sequence ID" value="KAF9644708.1"/>
    <property type="molecule type" value="Genomic_DNA"/>
</dbReference>
<comment type="caution">
    <text evidence="1">The sequence shown here is derived from an EMBL/GenBank/DDBJ whole genome shotgun (WGS) entry which is preliminary data.</text>
</comment>
<protein>
    <submittedName>
        <fullName evidence="1">Uncharacterized protein</fullName>
    </submittedName>
</protein>
<gene>
    <name evidence="1" type="ORF">BDM02DRAFT_3131574</name>
</gene>
<evidence type="ECO:0000313" key="2">
    <source>
        <dbReference type="Proteomes" id="UP000886501"/>
    </source>
</evidence>
<name>A0ACB6Z5Y2_THEGA</name>
<keyword evidence="2" id="KW-1185">Reference proteome</keyword>
<evidence type="ECO:0000313" key="1">
    <source>
        <dbReference type="EMBL" id="KAF9644708.1"/>
    </source>
</evidence>
<organism evidence="1 2">
    <name type="scientific">Thelephora ganbajun</name>
    <name type="common">Ganba fungus</name>
    <dbReference type="NCBI Taxonomy" id="370292"/>
    <lineage>
        <taxon>Eukaryota</taxon>
        <taxon>Fungi</taxon>
        <taxon>Dikarya</taxon>
        <taxon>Basidiomycota</taxon>
        <taxon>Agaricomycotina</taxon>
        <taxon>Agaricomycetes</taxon>
        <taxon>Thelephorales</taxon>
        <taxon>Thelephoraceae</taxon>
        <taxon>Thelephora</taxon>
    </lineage>
</organism>
<dbReference type="Proteomes" id="UP000886501">
    <property type="component" value="Unassembled WGS sequence"/>
</dbReference>
<reference evidence="1" key="1">
    <citation type="submission" date="2019-10" db="EMBL/GenBank/DDBJ databases">
        <authorList>
            <consortium name="DOE Joint Genome Institute"/>
            <person name="Kuo A."/>
            <person name="Miyauchi S."/>
            <person name="Kiss E."/>
            <person name="Drula E."/>
            <person name="Kohler A."/>
            <person name="Sanchez-Garcia M."/>
            <person name="Andreopoulos B."/>
            <person name="Barry K.W."/>
            <person name="Bonito G."/>
            <person name="Buee M."/>
            <person name="Carver A."/>
            <person name="Chen C."/>
            <person name="Cichocki N."/>
            <person name="Clum A."/>
            <person name="Culley D."/>
            <person name="Crous P.W."/>
            <person name="Fauchery L."/>
            <person name="Girlanda M."/>
            <person name="Hayes R."/>
            <person name="Keri Z."/>
            <person name="Labutti K."/>
            <person name="Lipzen A."/>
            <person name="Lombard V."/>
            <person name="Magnuson J."/>
            <person name="Maillard F."/>
            <person name="Morin E."/>
            <person name="Murat C."/>
            <person name="Nolan M."/>
            <person name="Ohm R."/>
            <person name="Pangilinan J."/>
            <person name="Pereira M."/>
            <person name="Perotto S."/>
            <person name="Peter M."/>
            <person name="Riley R."/>
            <person name="Sitrit Y."/>
            <person name="Stielow B."/>
            <person name="Szollosi G."/>
            <person name="Zifcakova L."/>
            <person name="Stursova M."/>
            <person name="Spatafora J.W."/>
            <person name="Tedersoo L."/>
            <person name="Vaario L.-M."/>
            <person name="Yamada A."/>
            <person name="Yan M."/>
            <person name="Wang P."/>
            <person name="Xu J."/>
            <person name="Bruns T."/>
            <person name="Baldrian P."/>
            <person name="Vilgalys R."/>
            <person name="Henrissat B."/>
            <person name="Grigoriev I.V."/>
            <person name="Hibbett D."/>
            <person name="Nagy L.G."/>
            <person name="Martin F.M."/>
        </authorList>
    </citation>
    <scope>NUCLEOTIDE SEQUENCE</scope>
    <source>
        <strain evidence="1">P2</strain>
    </source>
</reference>
<reference evidence="1" key="2">
    <citation type="journal article" date="2020" name="Nat. Commun.">
        <title>Large-scale genome sequencing of mycorrhizal fungi provides insights into the early evolution of symbiotic traits.</title>
        <authorList>
            <person name="Miyauchi S."/>
            <person name="Kiss E."/>
            <person name="Kuo A."/>
            <person name="Drula E."/>
            <person name="Kohler A."/>
            <person name="Sanchez-Garcia M."/>
            <person name="Morin E."/>
            <person name="Andreopoulos B."/>
            <person name="Barry K.W."/>
            <person name="Bonito G."/>
            <person name="Buee M."/>
            <person name="Carver A."/>
            <person name="Chen C."/>
            <person name="Cichocki N."/>
            <person name="Clum A."/>
            <person name="Culley D."/>
            <person name="Crous P.W."/>
            <person name="Fauchery L."/>
            <person name="Girlanda M."/>
            <person name="Hayes R.D."/>
            <person name="Keri Z."/>
            <person name="LaButti K."/>
            <person name="Lipzen A."/>
            <person name="Lombard V."/>
            <person name="Magnuson J."/>
            <person name="Maillard F."/>
            <person name="Murat C."/>
            <person name="Nolan M."/>
            <person name="Ohm R.A."/>
            <person name="Pangilinan J."/>
            <person name="Pereira M.F."/>
            <person name="Perotto S."/>
            <person name="Peter M."/>
            <person name="Pfister S."/>
            <person name="Riley R."/>
            <person name="Sitrit Y."/>
            <person name="Stielow J.B."/>
            <person name="Szollosi G."/>
            <person name="Zifcakova L."/>
            <person name="Stursova M."/>
            <person name="Spatafora J.W."/>
            <person name="Tedersoo L."/>
            <person name="Vaario L.M."/>
            <person name="Yamada A."/>
            <person name="Yan M."/>
            <person name="Wang P."/>
            <person name="Xu J."/>
            <person name="Bruns T."/>
            <person name="Baldrian P."/>
            <person name="Vilgalys R."/>
            <person name="Dunand C."/>
            <person name="Henrissat B."/>
            <person name="Grigoriev I.V."/>
            <person name="Hibbett D."/>
            <person name="Nagy L.G."/>
            <person name="Martin F.M."/>
        </authorList>
    </citation>
    <scope>NUCLEOTIDE SEQUENCE</scope>
    <source>
        <strain evidence="1">P2</strain>
    </source>
</reference>
<accession>A0ACB6Z5Y2</accession>